<name>A0ACB8FL23_9SAUR</name>
<dbReference type="Proteomes" id="UP000827872">
    <property type="component" value="Linkage Group LG04"/>
</dbReference>
<evidence type="ECO:0000313" key="1">
    <source>
        <dbReference type="EMBL" id="KAH8006078.1"/>
    </source>
</evidence>
<comment type="caution">
    <text evidence="1">The sequence shown here is derived from an EMBL/GenBank/DDBJ whole genome shotgun (WGS) entry which is preliminary data.</text>
</comment>
<protein>
    <submittedName>
        <fullName evidence="1">Uncharacterized protein</fullName>
    </submittedName>
</protein>
<keyword evidence="2" id="KW-1185">Reference proteome</keyword>
<organism evidence="1 2">
    <name type="scientific">Sphaerodactylus townsendi</name>
    <dbReference type="NCBI Taxonomy" id="933632"/>
    <lineage>
        <taxon>Eukaryota</taxon>
        <taxon>Metazoa</taxon>
        <taxon>Chordata</taxon>
        <taxon>Craniata</taxon>
        <taxon>Vertebrata</taxon>
        <taxon>Euteleostomi</taxon>
        <taxon>Lepidosauria</taxon>
        <taxon>Squamata</taxon>
        <taxon>Bifurcata</taxon>
        <taxon>Gekkota</taxon>
        <taxon>Sphaerodactylidae</taxon>
        <taxon>Sphaerodactylus</taxon>
    </lineage>
</organism>
<dbReference type="EMBL" id="CM037617">
    <property type="protein sequence ID" value="KAH8006078.1"/>
    <property type="molecule type" value="Genomic_DNA"/>
</dbReference>
<accession>A0ACB8FL23</accession>
<sequence>MLKGKMRFGDAAKCSCGSLLLQGVTLECYQGQLQDSSLGPVWLLTVRCQTEGRERQSFLKREQDMFRGRCLSCAPFFGPTLPLVRQIGNGGRGERKPLKNPKEPEVKIGQICTL</sequence>
<proteinExistence type="predicted"/>
<evidence type="ECO:0000313" key="2">
    <source>
        <dbReference type="Proteomes" id="UP000827872"/>
    </source>
</evidence>
<gene>
    <name evidence="1" type="ORF">K3G42_031929</name>
</gene>
<reference evidence="1" key="1">
    <citation type="submission" date="2021-08" db="EMBL/GenBank/DDBJ databases">
        <title>The first chromosome-level gecko genome reveals the dynamic sex chromosomes of Neotropical dwarf geckos (Sphaerodactylidae: Sphaerodactylus).</title>
        <authorList>
            <person name="Pinto B.J."/>
            <person name="Keating S.E."/>
            <person name="Gamble T."/>
        </authorList>
    </citation>
    <scope>NUCLEOTIDE SEQUENCE</scope>
    <source>
        <strain evidence="1">TG3544</strain>
    </source>
</reference>